<dbReference type="Proteomes" id="UP000319976">
    <property type="component" value="Chromosome"/>
</dbReference>
<evidence type="ECO:0000313" key="3">
    <source>
        <dbReference type="EMBL" id="QDT66168.1"/>
    </source>
</evidence>
<accession>A0A517TCS8</accession>
<dbReference type="SUPFAM" id="SSF55729">
    <property type="entry name" value="Acyl-CoA N-acyltransferases (Nat)"/>
    <property type="match status" value="1"/>
</dbReference>
<evidence type="ECO:0000259" key="2">
    <source>
        <dbReference type="Pfam" id="PF13480"/>
    </source>
</evidence>
<evidence type="ECO:0000313" key="4">
    <source>
        <dbReference type="Proteomes" id="UP000319976"/>
    </source>
</evidence>
<dbReference type="OrthoDB" id="261905at2"/>
<dbReference type="Gene3D" id="3.40.630.30">
    <property type="match status" value="1"/>
</dbReference>
<feature type="coiled-coil region" evidence="1">
    <location>
        <begin position="149"/>
        <end position="176"/>
    </location>
</feature>
<keyword evidence="4" id="KW-1185">Reference proteome</keyword>
<dbReference type="RefSeq" id="WP_145265045.1">
    <property type="nucleotide sequence ID" value="NZ_CP036316.1"/>
</dbReference>
<feature type="domain" description="BioF2-like acetyltransferase" evidence="2">
    <location>
        <begin position="153"/>
        <end position="297"/>
    </location>
</feature>
<dbReference type="AlphaFoldDB" id="A0A517TCS8"/>
<keyword evidence="1" id="KW-0175">Coiled coil</keyword>
<dbReference type="KEGG" id="chya:V22_34330"/>
<organism evidence="3 4">
    <name type="scientific">Calycomorphotria hydatis</name>
    <dbReference type="NCBI Taxonomy" id="2528027"/>
    <lineage>
        <taxon>Bacteria</taxon>
        <taxon>Pseudomonadati</taxon>
        <taxon>Planctomycetota</taxon>
        <taxon>Planctomycetia</taxon>
        <taxon>Planctomycetales</taxon>
        <taxon>Planctomycetaceae</taxon>
        <taxon>Calycomorphotria</taxon>
    </lineage>
</organism>
<dbReference type="InterPro" id="IPR016181">
    <property type="entry name" value="Acyl_CoA_acyltransferase"/>
</dbReference>
<reference evidence="3 4" key="1">
    <citation type="submission" date="2019-02" db="EMBL/GenBank/DDBJ databases">
        <title>Deep-cultivation of Planctomycetes and their phenomic and genomic characterization uncovers novel biology.</title>
        <authorList>
            <person name="Wiegand S."/>
            <person name="Jogler M."/>
            <person name="Boedeker C."/>
            <person name="Pinto D."/>
            <person name="Vollmers J."/>
            <person name="Rivas-Marin E."/>
            <person name="Kohn T."/>
            <person name="Peeters S.H."/>
            <person name="Heuer A."/>
            <person name="Rast P."/>
            <person name="Oberbeckmann S."/>
            <person name="Bunk B."/>
            <person name="Jeske O."/>
            <person name="Meyerdierks A."/>
            <person name="Storesund J.E."/>
            <person name="Kallscheuer N."/>
            <person name="Luecker S."/>
            <person name="Lage O.M."/>
            <person name="Pohl T."/>
            <person name="Merkel B.J."/>
            <person name="Hornburger P."/>
            <person name="Mueller R.-W."/>
            <person name="Bruemmer F."/>
            <person name="Labrenz M."/>
            <person name="Spormann A.M."/>
            <person name="Op den Camp H."/>
            <person name="Overmann J."/>
            <person name="Amann R."/>
            <person name="Jetten M.S.M."/>
            <person name="Mascher T."/>
            <person name="Medema M.H."/>
            <person name="Devos D.P."/>
            <person name="Kaster A.-K."/>
            <person name="Ovreas L."/>
            <person name="Rohde M."/>
            <person name="Galperin M.Y."/>
            <person name="Jogler C."/>
        </authorList>
    </citation>
    <scope>NUCLEOTIDE SEQUENCE [LARGE SCALE GENOMIC DNA]</scope>
    <source>
        <strain evidence="3 4">V22</strain>
    </source>
</reference>
<proteinExistence type="predicted"/>
<dbReference type="EMBL" id="CP036316">
    <property type="protein sequence ID" value="QDT66168.1"/>
    <property type="molecule type" value="Genomic_DNA"/>
</dbReference>
<gene>
    <name evidence="3" type="ORF">V22_34330</name>
</gene>
<protein>
    <recommendedName>
        <fullName evidence="2">BioF2-like acetyltransferase domain-containing protein</fullName>
    </recommendedName>
</protein>
<evidence type="ECO:0000256" key="1">
    <source>
        <dbReference type="SAM" id="Coils"/>
    </source>
</evidence>
<sequence>MTHVELIKPSALSSADQELWMQLLKSEAEVASPFLTPTFCRLTDEVRGDIWVAILKEGGESVGYFPFQQRRPGRAEPVAWPMSDYQALIVKPGISVSPMKLVRLCGMHCWKFDHLLVANTKLEKFCLNIEPSPYLDLSDGFEAYHEERKKAGSKRIKQVNRKARKLERDHGELTVEVGGPIADAFERMLDWKSEQYRRTGIFDLLSRDWTIELLRKVHETSSKELSGLMFTLRLNGEPIAVDLGMKTNGIHHSWFTAFDREYLSYGTGHILTVRMAEAAESLGIKRIDLGKGPEEYKASFQSGVTMVGMGAVDRRPFVNHLRRGWDVTERTLKESMLADTLRKPARALKSWRRSLATTP</sequence>
<dbReference type="InterPro" id="IPR038740">
    <property type="entry name" value="BioF2-like_GNAT_dom"/>
</dbReference>
<name>A0A517TCS8_9PLAN</name>
<dbReference type="Pfam" id="PF13480">
    <property type="entry name" value="Acetyltransf_6"/>
    <property type="match status" value="1"/>
</dbReference>